<feature type="domain" description="VWFC" evidence="2">
    <location>
        <begin position="140"/>
        <end position="218"/>
    </location>
</feature>
<comment type="caution">
    <text evidence="3">The sequence shown here is derived from an EMBL/GenBank/DDBJ whole genome shotgun (WGS) entry which is preliminary data.</text>
</comment>
<evidence type="ECO:0000256" key="1">
    <source>
        <dbReference type="SAM" id="SignalP"/>
    </source>
</evidence>
<keyword evidence="4" id="KW-1185">Reference proteome</keyword>
<dbReference type="EMBL" id="JAPXFL010000006">
    <property type="protein sequence ID" value="KAK9505707.1"/>
    <property type="molecule type" value="Genomic_DNA"/>
</dbReference>
<dbReference type="Proteomes" id="UP001461498">
    <property type="component" value="Unassembled WGS sequence"/>
</dbReference>
<protein>
    <recommendedName>
        <fullName evidence="2">VWFC domain-containing protein</fullName>
    </recommendedName>
</protein>
<evidence type="ECO:0000313" key="3">
    <source>
        <dbReference type="EMBL" id="KAK9505707.1"/>
    </source>
</evidence>
<organism evidence="3 4">
    <name type="scientific">Rhynocoris fuscipes</name>
    <dbReference type="NCBI Taxonomy" id="488301"/>
    <lineage>
        <taxon>Eukaryota</taxon>
        <taxon>Metazoa</taxon>
        <taxon>Ecdysozoa</taxon>
        <taxon>Arthropoda</taxon>
        <taxon>Hexapoda</taxon>
        <taxon>Insecta</taxon>
        <taxon>Pterygota</taxon>
        <taxon>Neoptera</taxon>
        <taxon>Paraneoptera</taxon>
        <taxon>Hemiptera</taxon>
        <taxon>Heteroptera</taxon>
        <taxon>Panheteroptera</taxon>
        <taxon>Cimicomorpha</taxon>
        <taxon>Reduviidae</taxon>
        <taxon>Harpactorinae</taxon>
        <taxon>Harpactorini</taxon>
        <taxon>Rhynocoris</taxon>
    </lineage>
</organism>
<keyword evidence="1" id="KW-0732">Signal</keyword>
<name>A0AAW1D9T4_9HEMI</name>
<feature type="chain" id="PRO_5043486255" description="VWFC domain-containing protein" evidence="1">
    <location>
        <begin position="22"/>
        <end position="285"/>
    </location>
</feature>
<dbReference type="InterPro" id="IPR001007">
    <property type="entry name" value="VWF_dom"/>
</dbReference>
<evidence type="ECO:0000259" key="2">
    <source>
        <dbReference type="PROSITE" id="PS50184"/>
    </source>
</evidence>
<evidence type="ECO:0000313" key="4">
    <source>
        <dbReference type="Proteomes" id="UP001461498"/>
    </source>
</evidence>
<dbReference type="Gene3D" id="2.10.70.10">
    <property type="entry name" value="Complement Module, domain 1"/>
    <property type="match status" value="1"/>
</dbReference>
<dbReference type="SUPFAM" id="SSF57603">
    <property type="entry name" value="FnI-like domain"/>
    <property type="match status" value="1"/>
</dbReference>
<accession>A0AAW1D9T4</accession>
<dbReference type="AlphaFoldDB" id="A0AAW1D9T4"/>
<dbReference type="PROSITE" id="PS50184">
    <property type="entry name" value="VWFC_2"/>
    <property type="match status" value="1"/>
</dbReference>
<sequence length="285" mass="32455">MSTMHAVLGAFILALLTFVYAENPAELYYKDLNCKKVVEKGKQVRYDCTIVNKLKEDKCYYNGKEYAIDETIKGDIVKDRCIVECTCSQIYQTNEAQWSCVDIECPELFHYEPQCKHLYDSHDKCCSTSKVCGDETPPSGTCEYGGKTYYHGEKFYPEEEPCKWCICGEGFNGTLTEPWCHTLSCNVYLHYLNYIRSGCIPAYFETNRCCPVPVWRCPKEDDTIISTKTVDVTKMSSDKLCKFGNLTLAIGQELNPSADPGSTNVHCSCHIPPYITCIMRSEHHQ</sequence>
<proteinExistence type="predicted"/>
<gene>
    <name evidence="3" type="ORF">O3M35_009698</name>
</gene>
<reference evidence="3 4" key="1">
    <citation type="submission" date="2022-12" db="EMBL/GenBank/DDBJ databases">
        <title>Chromosome-level genome assembly of true bugs.</title>
        <authorList>
            <person name="Ma L."/>
            <person name="Li H."/>
        </authorList>
    </citation>
    <scope>NUCLEOTIDE SEQUENCE [LARGE SCALE GENOMIC DNA]</scope>
    <source>
        <strain evidence="3">Lab_2022b</strain>
    </source>
</reference>
<feature type="signal peptide" evidence="1">
    <location>
        <begin position="1"/>
        <end position="21"/>
    </location>
</feature>